<keyword evidence="1 6" id="KW-0597">Phosphoprotein</keyword>
<dbReference type="Proteomes" id="UP000267017">
    <property type="component" value="Unassembled WGS sequence"/>
</dbReference>
<keyword evidence="5" id="KW-0804">Transcription</keyword>
<accession>A0A3P3TCJ4</accession>
<organism evidence="9 10">
    <name type="scientific">Paenibacillus oralis</name>
    <dbReference type="NCBI Taxonomy" id="2490856"/>
    <lineage>
        <taxon>Bacteria</taxon>
        <taxon>Bacillati</taxon>
        <taxon>Bacillota</taxon>
        <taxon>Bacilli</taxon>
        <taxon>Bacillales</taxon>
        <taxon>Paenibacillaceae</taxon>
        <taxon>Paenibacillus</taxon>
    </lineage>
</organism>
<dbReference type="SUPFAM" id="SSF52172">
    <property type="entry name" value="CheY-like"/>
    <property type="match status" value="1"/>
</dbReference>
<evidence type="ECO:0000313" key="10">
    <source>
        <dbReference type="Proteomes" id="UP000267017"/>
    </source>
</evidence>
<dbReference type="GO" id="GO:0000976">
    <property type="term" value="F:transcription cis-regulatory region binding"/>
    <property type="evidence" value="ECO:0007669"/>
    <property type="project" value="TreeGrafter"/>
</dbReference>
<evidence type="ECO:0000259" key="7">
    <source>
        <dbReference type="PROSITE" id="PS50110"/>
    </source>
</evidence>
<evidence type="ECO:0000256" key="6">
    <source>
        <dbReference type="PROSITE-ProRule" id="PRU00169"/>
    </source>
</evidence>
<dbReference type="PROSITE" id="PS50110">
    <property type="entry name" value="RESPONSE_REGULATORY"/>
    <property type="match status" value="1"/>
</dbReference>
<dbReference type="InterPro" id="IPR011006">
    <property type="entry name" value="CheY-like_superfamily"/>
</dbReference>
<dbReference type="Gene3D" id="3.40.50.2300">
    <property type="match status" value="1"/>
</dbReference>
<dbReference type="OrthoDB" id="2593448at2"/>
<protein>
    <submittedName>
        <fullName evidence="9">DNA-binding response regulator</fullName>
    </submittedName>
</protein>
<keyword evidence="2" id="KW-0902">Two-component regulatory system</keyword>
<dbReference type="Pfam" id="PF04397">
    <property type="entry name" value="LytTR"/>
    <property type="match status" value="1"/>
</dbReference>
<dbReference type="GO" id="GO:0006355">
    <property type="term" value="P:regulation of DNA-templated transcription"/>
    <property type="evidence" value="ECO:0007669"/>
    <property type="project" value="TreeGrafter"/>
</dbReference>
<dbReference type="InterPro" id="IPR007492">
    <property type="entry name" value="LytTR_DNA-bd_dom"/>
</dbReference>
<dbReference type="SMART" id="SM00850">
    <property type="entry name" value="LytTR"/>
    <property type="match status" value="1"/>
</dbReference>
<reference evidence="9 10" key="1">
    <citation type="submission" date="2018-11" db="EMBL/GenBank/DDBJ databases">
        <title>Genome sequencing of Paenibacillus sp. KCOM 3021 (= ChDC PVNT-B20).</title>
        <authorList>
            <person name="Kook J.-K."/>
            <person name="Park S.-N."/>
            <person name="Lim Y.K."/>
        </authorList>
    </citation>
    <scope>NUCLEOTIDE SEQUENCE [LARGE SCALE GENOMIC DNA]</scope>
    <source>
        <strain evidence="9 10">KCOM 3021</strain>
    </source>
</reference>
<evidence type="ECO:0000259" key="8">
    <source>
        <dbReference type="PROSITE" id="PS50930"/>
    </source>
</evidence>
<feature type="domain" description="HTH LytTR-type" evidence="8">
    <location>
        <begin position="149"/>
        <end position="252"/>
    </location>
</feature>
<evidence type="ECO:0000256" key="1">
    <source>
        <dbReference type="ARBA" id="ARBA00022553"/>
    </source>
</evidence>
<evidence type="ECO:0000313" key="9">
    <source>
        <dbReference type="EMBL" id="RRJ54818.1"/>
    </source>
</evidence>
<keyword evidence="3" id="KW-0805">Transcription regulation</keyword>
<dbReference type="PANTHER" id="PTHR48111">
    <property type="entry name" value="REGULATOR OF RPOS"/>
    <property type="match status" value="1"/>
</dbReference>
<evidence type="ECO:0000256" key="4">
    <source>
        <dbReference type="ARBA" id="ARBA00023125"/>
    </source>
</evidence>
<dbReference type="InterPro" id="IPR001789">
    <property type="entry name" value="Sig_transdc_resp-reg_receiver"/>
</dbReference>
<name>A0A3P3TCJ4_9BACL</name>
<dbReference type="Pfam" id="PF00072">
    <property type="entry name" value="Response_reg"/>
    <property type="match status" value="1"/>
</dbReference>
<dbReference type="AlphaFoldDB" id="A0A3P3TCJ4"/>
<dbReference type="GO" id="GO:0005829">
    <property type="term" value="C:cytosol"/>
    <property type="evidence" value="ECO:0007669"/>
    <property type="project" value="TreeGrafter"/>
</dbReference>
<keyword evidence="4 9" id="KW-0238">DNA-binding</keyword>
<dbReference type="PANTHER" id="PTHR48111:SF1">
    <property type="entry name" value="TWO-COMPONENT RESPONSE REGULATOR ORR33"/>
    <property type="match status" value="1"/>
</dbReference>
<feature type="modified residue" description="4-aspartylphosphate" evidence="6">
    <location>
        <position position="57"/>
    </location>
</feature>
<dbReference type="EMBL" id="RRCN01000002">
    <property type="protein sequence ID" value="RRJ54818.1"/>
    <property type="molecule type" value="Genomic_DNA"/>
</dbReference>
<dbReference type="PROSITE" id="PS50930">
    <property type="entry name" value="HTH_LYTTR"/>
    <property type="match status" value="1"/>
</dbReference>
<keyword evidence="10" id="KW-1185">Reference proteome</keyword>
<evidence type="ECO:0000256" key="2">
    <source>
        <dbReference type="ARBA" id="ARBA00023012"/>
    </source>
</evidence>
<evidence type="ECO:0000256" key="3">
    <source>
        <dbReference type="ARBA" id="ARBA00023015"/>
    </source>
</evidence>
<evidence type="ECO:0000256" key="5">
    <source>
        <dbReference type="ARBA" id="ARBA00023163"/>
    </source>
</evidence>
<gene>
    <name evidence="9" type="ORF">EHV15_35095</name>
</gene>
<dbReference type="SMART" id="SM00448">
    <property type="entry name" value="REC"/>
    <property type="match status" value="1"/>
</dbReference>
<feature type="domain" description="Response regulatory" evidence="7">
    <location>
        <begin position="7"/>
        <end position="122"/>
    </location>
</feature>
<dbReference type="GO" id="GO:0000156">
    <property type="term" value="F:phosphorelay response regulator activity"/>
    <property type="evidence" value="ECO:0007669"/>
    <property type="project" value="TreeGrafter"/>
</dbReference>
<dbReference type="GO" id="GO:0032993">
    <property type="term" value="C:protein-DNA complex"/>
    <property type="evidence" value="ECO:0007669"/>
    <property type="project" value="TreeGrafter"/>
</dbReference>
<dbReference type="InterPro" id="IPR039420">
    <property type="entry name" value="WalR-like"/>
</dbReference>
<comment type="caution">
    <text evidence="9">The sequence shown here is derived from an EMBL/GenBank/DDBJ whole genome shotgun (WGS) entry which is preliminary data.</text>
</comment>
<proteinExistence type="predicted"/>
<dbReference type="RefSeq" id="WP_128635902.1">
    <property type="nucleotide sequence ID" value="NZ_RRCN01000002.1"/>
</dbReference>
<sequence length="259" mass="29603">MEQQGYKVLIAEDDIHQMSLLKKIINDMDLVIVSTVSSGIRLIEETKQHKPDIILLDIRLKKLDGISGIKEIHAAGLHPQVIFVTGSLKPEHLLAGFEFESVDYITKPINEIRLKKAINKAKDQIHAKKLLDADVQESIHWVILKQNYRDVTVAENQIIYVEKDKLHRNKYIVHLKDGTLLETSTQLKEIKEMCSDNLVYSHRSYLVNALYIAAIQPDGHISKSYTISLEHTSDKVPLTKKNINEASDVFLKFRAQLTF</sequence>
<dbReference type="Gene3D" id="2.40.50.1020">
    <property type="entry name" value="LytTr DNA-binding domain"/>
    <property type="match status" value="1"/>
</dbReference>